<dbReference type="Pfam" id="PF01399">
    <property type="entry name" value="PCI"/>
    <property type="match status" value="1"/>
</dbReference>
<dbReference type="SMART" id="SM00753">
    <property type="entry name" value="PAM"/>
    <property type="match status" value="1"/>
</dbReference>
<evidence type="ECO:0000256" key="3">
    <source>
        <dbReference type="ARBA" id="ARBA00033214"/>
    </source>
</evidence>
<evidence type="ECO:0000313" key="6">
    <source>
        <dbReference type="Proteomes" id="UP000515150"/>
    </source>
</evidence>
<feature type="signal peptide" evidence="4">
    <location>
        <begin position="1"/>
        <end position="17"/>
    </location>
</feature>
<proteinExistence type="inferred from homology"/>
<dbReference type="KEGG" id="bspl:129602987"/>
<dbReference type="PROSITE" id="PS50250">
    <property type="entry name" value="PCI"/>
    <property type="match status" value="1"/>
</dbReference>
<sequence>MLAWGIMFLSIQLLKISFKINKLHLCKPLIRAIDSSNLKNDYSQALKVTYKYYVGRKAMFDSNFKPPKMFLSYAFDQCHRSSQRTKKMILICLLPVLLFQGHMPTHQLLRKYDLMQFDDVTKAVSEGNLLLLNEALSKHETFFIRCGIFLILIKYLLLLTHQLPLDAFLVALRMMQVEDMDVDEVQYILANLIYMGHIKGYISHQYQKCMVSKQNPFPPLSMVT</sequence>
<feature type="chain" id="PRO_5040783750" description="PCI domain-containing protein 2" evidence="4">
    <location>
        <begin position="18"/>
        <end position="224"/>
    </location>
</feature>
<evidence type="ECO:0000259" key="5">
    <source>
        <dbReference type="PROSITE" id="PS50250"/>
    </source>
</evidence>
<dbReference type="PANTHER" id="PTHR12732">
    <property type="entry name" value="UNCHARACTERIZED PROTEASOME COMPONENT REGION PCI-CONTAINING"/>
    <property type="match status" value="1"/>
</dbReference>
<dbReference type="Gene3D" id="1.10.10.10">
    <property type="entry name" value="Winged helix-like DNA-binding domain superfamily/Winged helix DNA-binding domain"/>
    <property type="match status" value="1"/>
</dbReference>
<dbReference type="GO" id="GO:0070390">
    <property type="term" value="C:transcription export complex 2"/>
    <property type="evidence" value="ECO:0007669"/>
    <property type="project" value="TreeGrafter"/>
</dbReference>
<dbReference type="GO" id="GO:0006368">
    <property type="term" value="P:transcription elongation by RNA polymerase II"/>
    <property type="evidence" value="ECO:0007669"/>
    <property type="project" value="TreeGrafter"/>
</dbReference>
<evidence type="ECO:0000256" key="2">
    <source>
        <dbReference type="ARBA" id="ARBA00026186"/>
    </source>
</evidence>
<dbReference type="GO" id="GO:0003723">
    <property type="term" value="F:RNA binding"/>
    <property type="evidence" value="ECO:0007669"/>
    <property type="project" value="InterPro"/>
</dbReference>
<keyword evidence="6" id="KW-1185">Reference proteome</keyword>
<dbReference type="GO" id="GO:0016973">
    <property type="term" value="P:poly(A)+ mRNA export from nucleus"/>
    <property type="evidence" value="ECO:0007669"/>
    <property type="project" value="TreeGrafter"/>
</dbReference>
<dbReference type="AlphaFoldDB" id="A0A9W2X983"/>
<dbReference type="InterPro" id="IPR000717">
    <property type="entry name" value="PCI_dom"/>
</dbReference>
<evidence type="ECO:0000313" key="7">
    <source>
        <dbReference type="RefSeq" id="XP_055358185.1"/>
    </source>
</evidence>
<dbReference type="PANTHER" id="PTHR12732:SF0">
    <property type="entry name" value="PCI DOMAIN-CONTAINING PROTEIN 2"/>
    <property type="match status" value="1"/>
</dbReference>
<dbReference type="GeneID" id="129602987"/>
<evidence type="ECO:0000256" key="4">
    <source>
        <dbReference type="SAM" id="SignalP"/>
    </source>
</evidence>
<organism evidence="6 7">
    <name type="scientific">Betta splendens</name>
    <name type="common">Siamese fighting fish</name>
    <dbReference type="NCBI Taxonomy" id="158456"/>
    <lineage>
        <taxon>Eukaryota</taxon>
        <taxon>Metazoa</taxon>
        <taxon>Chordata</taxon>
        <taxon>Craniata</taxon>
        <taxon>Vertebrata</taxon>
        <taxon>Euteleostomi</taxon>
        <taxon>Actinopterygii</taxon>
        <taxon>Neopterygii</taxon>
        <taxon>Teleostei</taxon>
        <taxon>Neoteleostei</taxon>
        <taxon>Acanthomorphata</taxon>
        <taxon>Anabantaria</taxon>
        <taxon>Anabantiformes</taxon>
        <taxon>Anabantoidei</taxon>
        <taxon>Osphronemidae</taxon>
        <taxon>Betta</taxon>
    </lineage>
</organism>
<keyword evidence="4" id="KW-0732">Signal</keyword>
<dbReference type="Proteomes" id="UP000515150">
    <property type="component" value="Chromosome 2"/>
</dbReference>
<accession>A0A9W2X983</accession>
<feature type="domain" description="PCI" evidence="5">
    <location>
        <begin position="62"/>
        <end position="216"/>
    </location>
</feature>
<evidence type="ECO:0000256" key="1">
    <source>
        <dbReference type="ARBA" id="ARBA00025771"/>
    </source>
</evidence>
<dbReference type="OrthoDB" id="10252687at2759"/>
<dbReference type="RefSeq" id="XP_055358185.1">
    <property type="nucleotide sequence ID" value="XM_055502210.1"/>
</dbReference>
<protein>
    <recommendedName>
        <fullName evidence="2">PCI domain-containing protein 2</fullName>
    </recommendedName>
    <alternativeName>
        <fullName evidence="3">CSN12-like protein</fullName>
    </alternativeName>
</protein>
<dbReference type="GO" id="GO:0003690">
    <property type="term" value="F:double-stranded DNA binding"/>
    <property type="evidence" value="ECO:0007669"/>
    <property type="project" value="InterPro"/>
</dbReference>
<dbReference type="FunFam" id="1.10.10.10:FF:000146">
    <property type="entry name" value="PCI domain-containing protein 2 homolog"/>
    <property type="match status" value="1"/>
</dbReference>
<comment type="similarity">
    <text evidence="1">Belongs to the CSN12 family.</text>
</comment>
<gene>
    <name evidence="7" type="primary">LOC129602987</name>
</gene>
<dbReference type="GO" id="GO:0000973">
    <property type="term" value="P:post-transcriptional tethering of RNA polymerase II gene DNA at nuclear periphery"/>
    <property type="evidence" value="ECO:0007669"/>
    <property type="project" value="TreeGrafter"/>
</dbReference>
<dbReference type="InterPro" id="IPR045114">
    <property type="entry name" value="Csn12-like"/>
</dbReference>
<reference evidence="7" key="1">
    <citation type="submission" date="2025-08" db="UniProtKB">
        <authorList>
            <consortium name="RefSeq"/>
        </authorList>
    </citation>
    <scope>IDENTIFICATION</scope>
</reference>
<name>A0A9W2X983_BETSP</name>
<dbReference type="InterPro" id="IPR036388">
    <property type="entry name" value="WH-like_DNA-bd_sf"/>
</dbReference>